<dbReference type="Proteomes" id="UP001055580">
    <property type="component" value="Chromosome"/>
</dbReference>
<feature type="active site" evidence="6">
    <location>
        <position position="203"/>
    </location>
</feature>
<proteinExistence type="predicted"/>
<dbReference type="SUPFAM" id="SSF52172">
    <property type="entry name" value="CheY-like"/>
    <property type="match status" value="1"/>
</dbReference>
<comment type="catalytic activity">
    <reaction evidence="5">
        <text>[protein]-L-glutamate 5-O-methyl ester + H2O = L-glutamyl-[protein] + methanol + H(+)</text>
        <dbReference type="Rhea" id="RHEA:23236"/>
        <dbReference type="Rhea" id="RHEA-COMP:10208"/>
        <dbReference type="Rhea" id="RHEA-COMP:10311"/>
        <dbReference type="ChEBI" id="CHEBI:15377"/>
        <dbReference type="ChEBI" id="CHEBI:15378"/>
        <dbReference type="ChEBI" id="CHEBI:17790"/>
        <dbReference type="ChEBI" id="CHEBI:29973"/>
        <dbReference type="ChEBI" id="CHEBI:82795"/>
        <dbReference type="EC" id="3.1.1.61"/>
    </reaction>
</comment>
<evidence type="ECO:0000313" key="11">
    <source>
        <dbReference type="Proteomes" id="UP001055580"/>
    </source>
</evidence>
<evidence type="ECO:0000256" key="6">
    <source>
        <dbReference type="PROSITE-ProRule" id="PRU00050"/>
    </source>
</evidence>
<organism evidence="10 11">
    <name type="scientific">Sphingomonas donggukensis</name>
    <dbReference type="NCBI Taxonomy" id="2949093"/>
    <lineage>
        <taxon>Bacteria</taxon>
        <taxon>Pseudomonadati</taxon>
        <taxon>Pseudomonadota</taxon>
        <taxon>Alphaproteobacteria</taxon>
        <taxon>Sphingomonadales</taxon>
        <taxon>Sphingomonadaceae</taxon>
        <taxon>Sphingomonas</taxon>
    </lineage>
</organism>
<gene>
    <name evidence="10" type="ORF">M9980_05990</name>
</gene>
<feature type="domain" description="CheB-type methylesterase" evidence="9">
    <location>
        <begin position="164"/>
        <end position="347"/>
    </location>
</feature>
<dbReference type="RefSeq" id="WP_250754418.1">
    <property type="nucleotide sequence ID" value="NZ_CP098401.1"/>
</dbReference>
<accession>A0ABY4TYX8</accession>
<dbReference type="InterPro" id="IPR011006">
    <property type="entry name" value="CheY-like_superfamily"/>
</dbReference>
<feature type="modified residue" description="4-aspartylphosphate" evidence="7">
    <location>
        <position position="70"/>
    </location>
</feature>
<evidence type="ECO:0000259" key="9">
    <source>
        <dbReference type="PROSITE" id="PS50122"/>
    </source>
</evidence>
<keyword evidence="2 6" id="KW-0145">Chemotaxis</keyword>
<reference evidence="10" key="1">
    <citation type="submission" date="2022-05" db="EMBL/GenBank/DDBJ databases">
        <title>Sphingomonas sp. strain RMG20 Genome sequencing and assembly.</title>
        <authorList>
            <person name="Kim I."/>
        </authorList>
    </citation>
    <scope>NUCLEOTIDE SEQUENCE</scope>
    <source>
        <strain evidence="10">RMG20</strain>
    </source>
</reference>
<dbReference type="PROSITE" id="PS50122">
    <property type="entry name" value="CHEB"/>
    <property type="match status" value="1"/>
</dbReference>
<feature type="active site" evidence="6">
    <location>
        <position position="299"/>
    </location>
</feature>
<evidence type="ECO:0000259" key="8">
    <source>
        <dbReference type="PROSITE" id="PS50110"/>
    </source>
</evidence>
<evidence type="ECO:0000256" key="4">
    <source>
        <dbReference type="ARBA" id="ARBA00039140"/>
    </source>
</evidence>
<protein>
    <recommendedName>
        <fullName evidence="4">protein-glutamate methylesterase</fullName>
        <ecNumber evidence="4">3.1.1.61</ecNumber>
    </recommendedName>
</protein>
<dbReference type="CDD" id="cd16432">
    <property type="entry name" value="CheB_Rec"/>
    <property type="match status" value="1"/>
</dbReference>
<dbReference type="InterPro" id="IPR000673">
    <property type="entry name" value="Sig_transdc_resp-reg_Me-estase"/>
</dbReference>
<dbReference type="PROSITE" id="PS50110">
    <property type="entry name" value="RESPONSE_REGULATORY"/>
    <property type="match status" value="1"/>
</dbReference>
<dbReference type="InterPro" id="IPR035909">
    <property type="entry name" value="CheB_C"/>
</dbReference>
<keyword evidence="11" id="KW-1185">Reference proteome</keyword>
<dbReference type="InterPro" id="IPR001789">
    <property type="entry name" value="Sig_transdc_resp-reg_receiver"/>
</dbReference>
<dbReference type="EMBL" id="CP098401">
    <property type="protein sequence ID" value="URW76752.1"/>
    <property type="molecule type" value="Genomic_DNA"/>
</dbReference>
<evidence type="ECO:0000256" key="5">
    <source>
        <dbReference type="ARBA" id="ARBA00048267"/>
    </source>
</evidence>
<dbReference type="Pfam" id="PF01339">
    <property type="entry name" value="CheB_methylest"/>
    <property type="match status" value="1"/>
</dbReference>
<evidence type="ECO:0000313" key="10">
    <source>
        <dbReference type="EMBL" id="URW76752.1"/>
    </source>
</evidence>
<dbReference type="Pfam" id="PF00072">
    <property type="entry name" value="Response_reg"/>
    <property type="match status" value="1"/>
</dbReference>
<evidence type="ECO:0000256" key="7">
    <source>
        <dbReference type="PROSITE-ProRule" id="PRU00169"/>
    </source>
</evidence>
<dbReference type="SMART" id="SM00448">
    <property type="entry name" value="REC"/>
    <property type="match status" value="1"/>
</dbReference>
<name>A0ABY4TYX8_9SPHN</name>
<keyword evidence="3 6" id="KW-0378">Hydrolase</keyword>
<dbReference type="Gene3D" id="3.40.50.2300">
    <property type="match status" value="1"/>
</dbReference>
<dbReference type="InterPro" id="IPR008248">
    <property type="entry name" value="CheB-like"/>
</dbReference>
<evidence type="ECO:0000256" key="2">
    <source>
        <dbReference type="ARBA" id="ARBA00022500"/>
    </source>
</evidence>
<dbReference type="PANTHER" id="PTHR42872">
    <property type="entry name" value="PROTEIN-GLUTAMATE METHYLESTERASE/PROTEIN-GLUTAMINE GLUTAMINASE"/>
    <property type="match status" value="1"/>
</dbReference>
<dbReference type="SUPFAM" id="SSF52738">
    <property type="entry name" value="Methylesterase CheB, C-terminal domain"/>
    <property type="match status" value="1"/>
</dbReference>
<evidence type="ECO:0000256" key="1">
    <source>
        <dbReference type="ARBA" id="ARBA00022490"/>
    </source>
</evidence>
<keyword evidence="7" id="KW-0597">Phosphoprotein</keyword>
<dbReference type="Gene3D" id="3.40.50.180">
    <property type="entry name" value="Methylesterase CheB, C-terminal domain"/>
    <property type="match status" value="1"/>
</dbReference>
<dbReference type="EC" id="3.1.1.61" evidence="4"/>
<sequence length="366" mass="37184">MTLATHNRIEAEPAPSIASVLIVDDSIVARAAFGRIIDATARFVVAGAVGTVAAALDFLDRHRVEIVLLDLELPGTDGLTGLPDLIAAGQGAKVFVVSAAAGEGAVATLQALALGAADTLVKPGLGAGGRRFSDVLIERLERLVDANPDPLPAAPPRAEHAHPPLPPFDIVAIGASTGGIHALSALLRALPATFDVPILVTQHLPASFMPYFAAQLALLAGRPCDVAENHMRVRPGRIVIAPGHAHMRLAKMDDGASIRLTSEASASGCLPSVDPMFASLAEVYGKRGLGVVLSGMGRDGAIGARALTAAGASVVVQDRRTSVVWGMPGAVANSGGATAVLPPDAIGRLIALQRSAPGAATLGVAR</sequence>
<keyword evidence="1" id="KW-0963">Cytoplasm</keyword>
<dbReference type="PANTHER" id="PTHR42872:SF6">
    <property type="entry name" value="PROTEIN-GLUTAMATE METHYLESTERASE_PROTEIN-GLUTAMINE GLUTAMINASE"/>
    <property type="match status" value="1"/>
</dbReference>
<feature type="domain" description="Response regulatory" evidence="8">
    <location>
        <begin position="19"/>
        <end position="137"/>
    </location>
</feature>
<dbReference type="PIRSF" id="PIRSF000876">
    <property type="entry name" value="RR_chemtxs_CheB"/>
    <property type="match status" value="1"/>
</dbReference>
<feature type="active site" evidence="6">
    <location>
        <position position="176"/>
    </location>
</feature>
<evidence type="ECO:0000256" key="3">
    <source>
        <dbReference type="ARBA" id="ARBA00022801"/>
    </source>
</evidence>